<dbReference type="PANTHER" id="PTHR21294">
    <property type="entry name" value="ELECTRON TRANSFER FLAVOPROTEIN BETA-SUBUNIT"/>
    <property type="match status" value="1"/>
</dbReference>
<dbReference type="AlphaFoldDB" id="A0A2M8P2S4"/>
<dbReference type="InterPro" id="IPR014729">
    <property type="entry name" value="Rossmann-like_a/b/a_fold"/>
</dbReference>
<name>A0A2M8P2S4_9CHLR</name>
<comment type="cofactor">
    <cofactor evidence="3">
        <name>AMP</name>
        <dbReference type="ChEBI" id="CHEBI:456215"/>
    </cofactor>
</comment>
<evidence type="ECO:0000313" key="6">
    <source>
        <dbReference type="Proteomes" id="UP000228921"/>
    </source>
</evidence>
<dbReference type="Proteomes" id="UP000228921">
    <property type="component" value="Unassembled WGS sequence"/>
</dbReference>
<evidence type="ECO:0000256" key="2">
    <source>
        <dbReference type="ARBA" id="ARBA00042002"/>
    </source>
</evidence>
<evidence type="ECO:0000256" key="1">
    <source>
        <dbReference type="ARBA" id="ARBA00007557"/>
    </source>
</evidence>
<gene>
    <name evidence="5" type="ORF">CUN51_02520</name>
</gene>
<comment type="caution">
    <text evidence="5">The sequence shown here is derived from an EMBL/GenBank/DDBJ whole genome shotgun (WGS) entry which is preliminary data.</text>
</comment>
<feature type="domain" description="Electron transfer flavoprotein alpha/beta-subunit N-terminal" evidence="4">
    <location>
        <begin position="23"/>
        <end position="214"/>
    </location>
</feature>
<dbReference type="PROSITE" id="PS01065">
    <property type="entry name" value="ETF_BETA"/>
    <property type="match status" value="1"/>
</dbReference>
<dbReference type="Gene3D" id="3.40.50.620">
    <property type="entry name" value="HUPs"/>
    <property type="match status" value="1"/>
</dbReference>
<protein>
    <recommendedName>
        <fullName evidence="2">Electron transfer flavoprotein small subunit</fullName>
    </recommendedName>
</protein>
<dbReference type="EMBL" id="PGTK01000002">
    <property type="protein sequence ID" value="PJF31836.1"/>
    <property type="molecule type" value="Genomic_DNA"/>
</dbReference>
<dbReference type="InterPro" id="IPR000049">
    <property type="entry name" value="ET-Flavoprotein_bsu_CS"/>
</dbReference>
<reference evidence="5 6" key="1">
    <citation type="submission" date="2017-11" db="EMBL/GenBank/DDBJ databases">
        <title>Evolution of Phototrophy in the Chloroflexi Phylum Driven by Horizontal Gene Transfer.</title>
        <authorList>
            <person name="Ward L.M."/>
            <person name="Hemp J."/>
            <person name="Shih P.M."/>
            <person name="Mcglynn S.E."/>
            <person name="Fischer W."/>
        </authorList>
    </citation>
    <scope>NUCLEOTIDE SEQUENCE [LARGE SCALE GENOMIC DNA]</scope>
    <source>
        <strain evidence="5">CP2_2F</strain>
    </source>
</reference>
<dbReference type="InterPro" id="IPR014730">
    <property type="entry name" value="ETF_a/b_N"/>
</dbReference>
<evidence type="ECO:0000259" key="4">
    <source>
        <dbReference type="SMART" id="SM00893"/>
    </source>
</evidence>
<evidence type="ECO:0000256" key="3">
    <source>
        <dbReference type="ARBA" id="ARBA00049933"/>
    </source>
</evidence>
<dbReference type="InterPro" id="IPR012255">
    <property type="entry name" value="ETF_b"/>
</dbReference>
<dbReference type="Pfam" id="PF01012">
    <property type="entry name" value="ETF"/>
    <property type="match status" value="1"/>
</dbReference>
<proteinExistence type="inferred from homology"/>
<dbReference type="SUPFAM" id="SSF52402">
    <property type="entry name" value="Adenine nucleotide alpha hydrolases-like"/>
    <property type="match status" value="1"/>
</dbReference>
<sequence length="259" mass="27672">MAHIVVFTRNTPDTAAKVEVGANGAVTWGTAQLVLNPWDEYSVTEAVLQRDAHKGKATVISIGGEAHSDALKQALAIGIDEAIRIESPAEHDPLTFATLAAAAVRKLGDVSLIIFGKEFVDSNSDAHIYMTARKLGWNAIGAVSKILALDFAAQTLRVERMIEEGKQVLSTRLPCVISVLKDINAPKSPSLIGIRKASKATIPVWTAADLGVSVESPAVQISAYRNLPVRSGTCQIIEGSSDQEKAEKLIDILLKEKAL</sequence>
<dbReference type="SMART" id="SM00893">
    <property type="entry name" value="ETF"/>
    <property type="match status" value="1"/>
</dbReference>
<accession>A0A2M8P2S4</accession>
<dbReference type="GO" id="GO:0009055">
    <property type="term" value="F:electron transfer activity"/>
    <property type="evidence" value="ECO:0007669"/>
    <property type="project" value="InterPro"/>
</dbReference>
<dbReference type="PANTHER" id="PTHR21294:SF17">
    <property type="entry name" value="PROTEIN FIXA"/>
    <property type="match status" value="1"/>
</dbReference>
<dbReference type="PIRSF" id="PIRSF000090">
    <property type="entry name" value="Beta-ETF"/>
    <property type="match status" value="1"/>
</dbReference>
<comment type="similarity">
    <text evidence="1">Belongs to the ETF beta-subunit/FixA family.</text>
</comment>
<evidence type="ECO:0000313" key="5">
    <source>
        <dbReference type="EMBL" id="PJF31836.1"/>
    </source>
</evidence>
<organism evidence="5 6">
    <name type="scientific">Candidatus Thermofonsia Clade 1 bacterium</name>
    <dbReference type="NCBI Taxonomy" id="2364210"/>
    <lineage>
        <taxon>Bacteria</taxon>
        <taxon>Bacillati</taxon>
        <taxon>Chloroflexota</taxon>
        <taxon>Candidatus Thermofontia</taxon>
        <taxon>Candidatus Thermofonsia Clade 1</taxon>
    </lineage>
</organism>